<name>A0A161LGF8_9BACT</name>
<keyword evidence="2" id="KW-1185">Reference proteome</keyword>
<proteinExistence type="predicted"/>
<organism evidence="1 2">
    <name type="scientific">Paludibacter jiangxiensis</name>
    <dbReference type="NCBI Taxonomy" id="681398"/>
    <lineage>
        <taxon>Bacteria</taxon>
        <taxon>Pseudomonadati</taxon>
        <taxon>Bacteroidota</taxon>
        <taxon>Bacteroidia</taxon>
        <taxon>Bacteroidales</taxon>
        <taxon>Paludibacteraceae</taxon>
        <taxon>Paludibacter</taxon>
    </lineage>
</organism>
<dbReference type="AlphaFoldDB" id="A0A161LGF8"/>
<accession>A0A161LGF8</accession>
<protein>
    <submittedName>
        <fullName evidence="1">Uncharacterized protein</fullName>
    </submittedName>
</protein>
<evidence type="ECO:0000313" key="1">
    <source>
        <dbReference type="EMBL" id="GAT63987.1"/>
    </source>
</evidence>
<reference evidence="2" key="2">
    <citation type="journal article" date="2017" name="Genome Announc.">
        <title>Draft genome sequence of Paludibacter jiangxiensis NM7(T), a propionate-producing fermentative bacterium.</title>
        <authorList>
            <person name="Qiu Y.-L."/>
            <person name="Tourlousse D.M."/>
            <person name="Matsuura N."/>
            <person name="Ohashi A."/>
            <person name="Sekiguchi Y."/>
        </authorList>
    </citation>
    <scope>NUCLEOTIDE SEQUENCE [LARGE SCALE GENOMIC DNA]</scope>
    <source>
        <strain evidence="2">NM7</strain>
    </source>
</reference>
<sequence>MNNESTEILTLIKISSFEDTPFYIFMNEQGEFRSLETSKSEISVQPGSVVKACIRKKGCAGREITALSPLS</sequence>
<gene>
    <name evidence="1" type="ORF">PJIAN_4530</name>
</gene>
<evidence type="ECO:0000313" key="2">
    <source>
        <dbReference type="Proteomes" id="UP000076586"/>
    </source>
</evidence>
<dbReference type="RefSeq" id="WP_068705682.1">
    <property type="nucleotide sequence ID" value="NZ_BDCR01000004.1"/>
</dbReference>
<dbReference type="Proteomes" id="UP000076586">
    <property type="component" value="Unassembled WGS sequence"/>
</dbReference>
<reference evidence="2" key="1">
    <citation type="submission" date="2016-04" db="EMBL/GenBank/DDBJ databases">
        <title>Draft genome sequence of Paludibacter jiangxiensis strain NM7.</title>
        <authorList>
            <person name="Qiu Y."/>
            <person name="Matsuura N."/>
            <person name="Ohashi A."/>
            <person name="Tourlousse M.D."/>
            <person name="Sekiguchi Y."/>
        </authorList>
    </citation>
    <scope>NUCLEOTIDE SEQUENCE [LARGE SCALE GENOMIC DNA]</scope>
    <source>
        <strain evidence="2">NM7</strain>
    </source>
</reference>
<dbReference type="EMBL" id="BDCR01000004">
    <property type="protein sequence ID" value="GAT63987.1"/>
    <property type="molecule type" value="Genomic_DNA"/>
</dbReference>
<comment type="caution">
    <text evidence="1">The sequence shown here is derived from an EMBL/GenBank/DDBJ whole genome shotgun (WGS) entry which is preliminary data.</text>
</comment>
<dbReference type="STRING" id="681398.PJIAN_4530"/>